<dbReference type="EMBL" id="QEAN01000519">
    <property type="protein sequence ID" value="TPX33938.1"/>
    <property type="molecule type" value="Genomic_DNA"/>
</dbReference>
<dbReference type="AlphaFoldDB" id="A0A507C3H8"/>
<comment type="caution">
    <text evidence="1">The sequence shown here is derived from an EMBL/GenBank/DDBJ whole genome shotgun (WGS) entry which is preliminary data.</text>
</comment>
<dbReference type="VEuPathDB" id="FungiDB:SeMB42_g07410"/>
<sequence length="82" mass="9574">MRKDSTLYHIQQRNPHYYRYSNKVFYNACVEYSQFNRNALVKHFLMAALEGVGDGAKNTFVDLLTRWVSSLFSSGNIWLHGP</sequence>
<gene>
    <name evidence="1" type="ORF">SeMB42_g07410</name>
</gene>
<evidence type="ECO:0000313" key="1">
    <source>
        <dbReference type="EMBL" id="TPX33938.1"/>
    </source>
</evidence>
<evidence type="ECO:0000313" key="2">
    <source>
        <dbReference type="Proteomes" id="UP000317494"/>
    </source>
</evidence>
<proteinExistence type="predicted"/>
<organism evidence="1 2">
    <name type="scientific">Synchytrium endobioticum</name>
    <dbReference type="NCBI Taxonomy" id="286115"/>
    <lineage>
        <taxon>Eukaryota</taxon>
        <taxon>Fungi</taxon>
        <taxon>Fungi incertae sedis</taxon>
        <taxon>Chytridiomycota</taxon>
        <taxon>Chytridiomycota incertae sedis</taxon>
        <taxon>Chytridiomycetes</taxon>
        <taxon>Synchytriales</taxon>
        <taxon>Synchytriaceae</taxon>
        <taxon>Synchytrium</taxon>
    </lineage>
</organism>
<dbReference type="Proteomes" id="UP000317494">
    <property type="component" value="Unassembled WGS sequence"/>
</dbReference>
<name>A0A507C3H8_9FUNG</name>
<keyword evidence="2" id="KW-1185">Reference proteome</keyword>
<protein>
    <submittedName>
        <fullName evidence="1">Uncharacterized protein</fullName>
    </submittedName>
</protein>
<accession>A0A507C3H8</accession>
<reference evidence="1 2" key="1">
    <citation type="journal article" date="2019" name="Sci. Rep.">
        <title>Comparative genomics of chytrid fungi reveal insights into the obligate biotrophic and pathogenic lifestyle of Synchytrium endobioticum.</title>
        <authorList>
            <person name="van de Vossenberg B.T.L.H."/>
            <person name="Warris S."/>
            <person name="Nguyen H.D.T."/>
            <person name="van Gent-Pelzer M.P.E."/>
            <person name="Joly D.L."/>
            <person name="van de Geest H.C."/>
            <person name="Bonants P.J.M."/>
            <person name="Smith D.S."/>
            <person name="Levesque C.A."/>
            <person name="van der Lee T.A.J."/>
        </authorList>
    </citation>
    <scope>NUCLEOTIDE SEQUENCE [LARGE SCALE GENOMIC DNA]</scope>
    <source>
        <strain evidence="1 2">MB42</strain>
    </source>
</reference>